<dbReference type="SMART" id="SM00320">
    <property type="entry name" value="WD40"/>
    <property type="match status" value="7"/>
</dbReference>
<dbReference type="SUPFAM" id="SSF50978">
    <property type="entry name" value="WD40 repeat-like"/>
    <property type="match status" value="1"/>
</dbReference>
<name>A0A642UC67_DIURU</name>
<accession>A0A642UC67</accession>
<dbReference type="GO" id="GO:0034455">
    <property type="term" value="C:t-UTP complex"/>
    <property type="evidence" value="ECO:0007669"/>
    <property type="project" value="TreeGrafter"/>
</dbReference>
<sequence>MDVHRCRFVDYTPATILSSCFTDDGRYVVGRSNGQLEVWDPTHWTHLVTIPGTASSSVEGICSADGRIFTVGGSTMVTEWDLDTWRPKSNYDCNAGVVWCVDANPSGTHLAAGCDDGSVVIMSIEGGVVEYQSILQRQDSRVMSIKWIDDNVVIGGCADGRIRSWSVNERGRMLATMRVDKSKTESTLVWSLAVIPGGSQFVSGDSTGQVKFWDVKTSTLLQSFSPHDADVLALAVSSDGTKVFSAGVDRKIHQFTLVESKKSSKWAHSFNRLLHANDVRTLAIFDDWLVSGGIERSIVVSSVSEFLDGEYKKFTVDQQISNTFTYKNFVGLFSDQFVKVWRVENSTPQLVAKLIINAEENVTSVDMSDDYIAVATINAIKVFAIVDAGAKLEVTKVKDAQFEEINPGAKFVRWVGSKLVAITAEEEIYRFSITADSISLDTELETLGSRSTSRQVAVSPDSSSVVILRHNGDLEVYHENSGRRLTKISGGCQMTFTGDDRLAVYSDSASIKEVFVQGSQLLTPWSNAHQKMPARFVSLAHDAPVEGCFYLDSKLWVYGTSWLAYFDMSSMSSASGKKRSRQGTEVAVDASSASFSVTEKYRPIIKAAPLSASSMVVVERPLLSLPTTEAYALPKIQL</sequence>
<dbReference type="Pfam" id="PF00400">
    <property type="entry name" value="WD40"/>
    <property type="match status" value="3"/>
</dbReference>
<dbReference type="InterPro" id="IPR011048">
    <property type="entry name" value="Haem_d1_sf"/>
</dbReference>
<dbReference type="GO" id="GO:0003723">
    <property type="term" value="F:RNA binding"/>
    <property type="evidence" value="ECO:0007669"/>
    <property type="project" value="TreeGrafter"/>
</dbReference>
<dbReference type="InterPro" id="IPR036322">
    <property type="entry name" value="WD40_repeat_dom_sf"/>
</dbReference>
<dbReference type="Proteomes" id="UP000449547">
    <property type="component" value="Unassembled WGS sequence"/>
</dbReference>
<dbReference type="AlphaFoldDB" id="A0A642UC67"/>
<keyword evidence="1" id="KW-0853">WD repeat</keyword>
<dbReference type="PANTHER" id="PTHR44163:SF1">
    <property type="entry name" value="U3 SMALL NUCLEOLAR RNA-ASSOCIATED PROTEIN 4 HOMOLOG"/>
    <property type="match status" value="1"/>
</dbReference>
<dbReference type="InterPro" id="IPR015943">
    <property type="entry name" value="WD40/YVTN_repeat-like_dom_sf"/>
</dbReference>
<dbReference type="InterPro" id="IPR046351">
    <property type="entry name" value="UTP4"/>
</dbReference>
<dbReference type="GeneID" id="54784270"/>
<dbReference type="PROSITE" id="PS50082">
    <property type="entry name" value="WD_REPEATS_2"/>
    <property type="match status" value="1"/>
</dbReference>
<dbReference type="GO" id="GO:0000462">
    <property type="term" value="P:maturation of SSU-rRNA from tricistronic rRNA transcript (SSU-rRNA, 5.8S rRNA, LSU-rRNA)"/>
    <property type="evidence" value="ECO:0007669"/>
    <property type="project" value="InterPro"/>
</dbReference>
<evidence type="ECO:0008006" key="4">
    <source>
        <dbReference type="Google" id="ProtNLM"/>
    </source>
</evidence>
<comment type="caution">
    <text evidence="2">The sequence shown here is derived from an EMBL/GenBank/DDBJ whole genome shotgun (WGS) entry which is preliminary data.</text>
</comment>
<dbReference type="OMA" id="MWDVELP"/>
<dbReference type="Gene3D" id="2.130.10.10">
    <property type="entry name" value="YVTN repeat-like/Quinoprotein amine dehydrogenase"/>
    <property type="match status" value="3"/>
</dbReference>
<evidence type="ECO:0000313" key="2">
    <source>
        <dbReference type="EMBL" id="KAA8896607.1"/>
    </source>
</evidence>
<dbReference type="SUPFAM" id="SSF51004">
    <property type="entry name" value="C-terminal (heme d1) domain of cytochrome cd1-nitrite reductase"/>
    <property type="match status" value="1"/>
</dbReference>
<organism evidence="2 3">
    <name type="scientific">Diutina rugosa</name>
    <name type="common">Yeast</name>
    <name type="synonym">Candida rugosa</name>
    <dbReference type="NCBI Taxonomy" id="5481"/>
    <lineage>
        <taxon>Eukaryota</taxon>
        <taxon>Fungi</taxon>
        <taxon>Dikarya</taxon>
        <taxon>Ascomycota</taxon>
        <taxon>Saccharomycotina</taxon>
        <taxon>Pichiomycetes</taxon>
        <taxon>Debaryomycetaceae</taxon>
        <taxon>Diutina</taxon>
    </lineage>
</organism>
<dbReference type="GO" id="GO:0030686">
    <property type="term" value="C:90S preribosome"/>
    <property type="evidence" value="ECO:0007669"/>
    <property type="project" value="InterPro"/>
</dbReference>
<dbReference type="OrthoDB" id="8883818at2759"/>
<dbReference type="VEuPathDB" id="FungiDB:DIURU_005619"/>
<keyword evidence="3" id="KW-1185">Reference proteome</keyword>
<dbReference type="EMBL" id="SWFT01000163">
    <property type="protein sequence ID" value="KAA8896607.1"/>
    <property type="molecule type" value="Genomic_DNA"/>
</dbReference>
<evidence type="ECO:0000256" key="1">
    <source>
        <dbReference type="PROSITE-ProRule" id="PRU00221"/>
    </source>
</evidence>
<dbReference type="RefSeq" id="XP_034009467.1">
    <property type="nucleotide sequence ID" value="XM_034158621.1"/>
</dbReference>
<evidence type="ECO:0000313" key="3">
    <source>
        <dbReference type="Proteomes" id="UP000449547"/>
    </source>
</evidence>
<dbReference type="GO" id="GO:0032040">
    <property type="term" value="C:small-subunit processome"/>
    <property type="evidence" value="ECO:0007669"/>
    <property type="project" value="TreeGrafter"/>
</dbReference>
<proteinExistence type="predicted"/>
<dbReference type="InterPro" id="IPR001680">
    <property type="entry name" value="WD40_rpt"/>
</dbReference>
<dbReference type="PANTHER" id="PTHR44163">
    <property type="entry name" value="U3 SMALL NUCLEOLAR RNA-ASSOCIATED PROTEIN 4 HOMOLOG"/>
    <property type="match status" value="1"/>
</dbReference>
<gene>
    <name evidence="2" type="ORF">DIURU_005619</name>
</gene>
<feature type="repeat" description="WD" evidence="1">
    <location>
        <begin position="182"/>
        <end position="223"/>
    </location>
</feature>
<protein>
    <recommendedName>
        <fullName evidence="4">Anaphase-promoting complex subunit 4 WD40 domain-containing protein</fullName>
    </recommendedName>
</protein>
<reference evidence="2 3" key="1">
    <citation type="submission" date="2019-07" db="EMBL/GenBank/DDBJ databases">
        <title>Genome assembly of two rare yeast pathogens: Diutina rugosa and Trichomonascus ciferrii.</title>
        <authorList>
            <person name="Mixao V."/>
            <person name="Saus E."/>
            <person name="Hansen A."/>
            <person name="Lass-Flor C."/>
            <person name="Gabaldon T."/>
        </authorList>
    </citation>
    <scope>NUCLEOTIDE SEQUENCE [LARGE SCALE GENOMIC DNA]</scope>
    <source>
        <strain evidence="2 3">CBS 613</strain>
    </source>
</reference>